<dbReference type="Proteomes" id="UP000009168">
    <property type="component" value="Unassembled WGS sequence"/>
</dbReference>
<keyword evidence="2" id="KW-1185">Reference proteome</keyword>
<dbReference type="HOGENOM" id="CLU_2031196_0_0_1"/>
<dbReference type="EMBL" id="GG662808">
    <property type="protein sequence ID" value="EAR89979.1"/>
    <property type="molecule type" value="Genomic_DNA"/>
</dbReference>
<dbReference type="InParanoid" id="I7M772"/>
<reference evidence="2" key="1">
    <citation type="journal article" date="2006" name="PLoS Biol.">
        <title>Macronuclear genome sequence of the ciliate Tetrahymena thermophila, a model eukaryote.</title>
        <authorList>
            <person name="Eisen J.A."/>
            <person name="Coyne R.S."/>
            <person name="Wu M."/>
            <person name="Wu D."/>
            <person name="Thiagarajan M."/>
            <person name="Wortman J.R."/>
            <person name="Badger J.H."/>
            <person name="Ren Q."/>
            <person name="Amedeo P."/>
            <person name="Jones K.M."/>
            <person name="Tallon L.J."/>
            <person name="Delcher A.L."/>
            <person name="Salzberg S.L."/>
            <person name="Silva J.C."/>
            <person name="Haas B.J."/>
            <person name="Majoros W.H."/>
            <person name="Farzad M."/>
            <person name="Carlton J.M."/>
            <person name="Smith R.K. Jr."/>
            <person name="Garg J."/>
            <person name="Pearlman R.E."/>
            <person name="Karrer K.M."/>
            <person name="Sun L."/>
            <person name="Manning G."/>
            <person name="Elde N.C."/>
            <person name="Turkewitz A.P."/>
            <person name="Asai D.J."/>
            <person name="Wilkes D.E."/>
            <person name="Wang Y."/>
            <person name="Cai H."/>
            <person name="Collins K."/>
            <person name="Stewart B.A."/>
            <person name="Lee S.R."/>
            <person name="Wilamowska K."/>
            <person name="Weinberg Z."/>
            <person name="Ruzzo W.L."/>
            <person name="Wloga D."/>
            <person name="Gaertig J."/>
            <person name="Frankel J."/>
            <person name="Tsao C.-C."/>
            <person name="Gorovsky M.A."/>
            <person name="Keeling P.J."/>
            <person name="Waller R.F."/>
            <person name="Patron N.J."/>
            <person name="Cherry J.M."/>
            <person name="Stover N.A."/>
            <person name="Krieger C.J."/>
            <person name="del Toro C."/>
            <person name="Ryder H.F."/>
            <person name="Williamson S.C."/>
            <person name="Barbeau R.A."/>
            <person name="Hamilton E.P."/>
            <person name="Orias E."/>
        </authorList>
    </citation>
    <scope>NUCLEOTIDE SEQUENCE [LARGE SCALE GENOMIC DNA]</scope>
    <source>
        <strain evidence="2">SB210</strain>
    </source>
</reference>
<proteinExistence type="predicted"/>
<dbReference type="AlphaFoldDB" id="I7M772"/>
<protein>
    <submittedName>
        <fullName evidence="1">Uncharacterized protein</fullName>
    </submittedName>
</protein>
<sequence length="131" mass="15564">MSEQESYKDQFLQTASNLRQTQELEQLRASQQANANQFQVSQQRSHIGALTKITNTNDIWSSNQYSDDVWRKKMQTSFYNKEHNEKQFEYNTLLNPEIGRKDNYMRVTRISEYSNALHNNRVFINPKFTSC</sequence>
<dbReference type="KEGG" id="tet:TTHERM_00561710"/>
<dbReference type="eggNOG" id="ENOG502SU32">
    <property type="taxonomic scope" value="Eukaryota"/>
</dbReference>
<name>I7M772_TETTS</name>
<evidence type="ECO:0000313" key="2">
    <source>
        <dbReference type="Proteomes" id="UP000009168"/>
    </source>
</evidence>
<dbReference type="RefSeq" id="XP_001010224.1">
    <property type="nucleotide sequence ID" value="XM_001010224.3"/>
</dbReference>
<gene>
    <name evidence="1" type="ORF">TTHERM_00561710</name>
</gene>
<organism evidence="1 2">
    <name type="scientific">Tetrahymena thermophila (strain SB210)</name>
    <dbReference type="NCBI Taxonomy" id="312017"/>
    <lineage>
        <taxon>Eukaryota</taxon>
        <taxon>Sar</taxon>
        <taxon>Alveolata</taxon>
        <taxon>Ciliophora</taxon>
        <taxon>Intramacronucleata</taxon>
        <taxon>Oligohymenophorea</taxon>
        <taxon>Hymenostomatida</taxon>
        <taxon>Tetrahymenina</taxon>
        <taxon>Tetrahymenidae</taxon>
        <taxon>Tetrahymena</taxon>
    </lineage>
</organism>
<dbReference type="OrthoDB" id="296894at2759"/>
<accession>I7M772</accession>
<dbReference type="OMA" id="TNTNDIW"/>
<evidence type="ECO:0000313" key="1">
    <source>
        <dbReference type="EMBL" id="EAR89979.1"/>
    </source>
</evidence>
<dbReference type="GeneID" id="7834935"/>